<dbReference type="OrthoDB" id="7698582at2759"/>
<evidence type="ECO:0000313" key="5">
    <source>
        <dbReference type="RefSeq" id="XP_012175341.2"/>
    </source>
</evidence>
<dbReference type="InterPro" id="IPR050863">
    <property type="entry name" value="CenT-Element_Derived"/>
</dbReference>
<reference evidence="5" key="1">
    <citation type="submission" date="2025-08" db="UniProtKB">
        <authorList>
            <consortium name="RefSeq"/>
        </authorList>
    </citation>
    <scope>IDENTIFICATION</scope>
</reference>
<dbReference type="GO" id="GO:0005634">
    <property type="term" value="C:nucleus"/>
    <property type="evidence" value="ECO:0007669"/>
    <property type="project" value="UniProtKB-SubCell"/>
</dbReference>
<dbReference type="InterPro" id="IPR009057">
    <property type="entry name" value="Homeodomain-like_sf"/>
</dbReference>
<dbReference type="AlphaFoldDB" id="A0A9B2JWD8"/>
<organism evidence="4 5">
    <name type="scientific">Bombus terrestris</name>
    <name type="common">Buff-tailed bumblebee</name>
    <name type="synonym">Apis terrestris</name>
    <dbReference type="NCBI Taxonomy" id="30195"/>
    <lineage>
        <taxon>Eukaryota</taxon>
        <taxon>Metazoa</taxon>
        <taxon>Ecdysozoa</taxon>
        <taxon>Arthropoda</taxon>
        <taxon>Hexapoda</taxon>
        <taxon>Insecta</taxon>
        <taxon>Pterygota</taxon>
        <taxon>Neoptera</taxon>
        <taxon>Endopterygota</taxon>
        <taxon>Hymenoptera</taxon>
        <taxon>Apocrita</taxon>
        <taxon>Aculeata</taxon>
        <taxon>Apoidea</taxon>
        <taxon>Anthophila</taxon>
        <taxon>Apidae</taxon>
        <taxon>Bombus</taxon>
        <taxon>Bombus</taxon>
    </lineage>
</organism>
<evidence type="ECO:0000313" key="4">
    <source>
        <dbReference type="Proteomes" id="UP000835206"/>
    </source>
</evidence>
<dbReference type="Pfam" id="PF03184">
    <property type="entry name" value="DDE_1"/>
    <property type="match status" value="1"/>
</dbReference>
<evidence type="ECO:0000256" key="2">
    <source>
        <dbReference type="ARBA" id="ARBA00023125"/>
    </source>
</evidence>
<comment type="subcellular location">
    <subcellularLocation>
        <location evidence="1">Nucleus</location>
    </subcellularLocation>
</comment>
<dbReference type="PANTHER" id="PTHR19303">
    <property type="entry name" value="TRANSPOSON"/>
    <property type="match status" value="1"/>
</dbReference>
<dbReference type="GeneID" id="105667000"/>
<keyword evidence="4" id="KW-1185">Reference proteome</keyword>
<evidence type="ECO:0000256" key="1">
    <source>
        <dbReference type="ARBA" id="ARBA00004123"/>
    </source>
</evidence>
<dbReference type="Gene3D" id="1.25.40.300">
    <property type="entry name" value="Putative secreted effector protein"/>
    <property type="match status" value="1"/>
</dbReference>
<proteinExistence type="predicted"/>
<dbReference type="GO" id="GO:0003677">
    <property type="term" value="F:DNA binding"/>
    <property type="evidence" value="ECO:0007669"/>
    <property type="project" value="UniProtKB-KW"/>
</dbReference>
<dbReference type="Gene3D" id="1.10.10.60">
    <property type="entry name" value="Homeodomain-like"/>
    <property type="match status" value="1"/>
</dbReference>
<dbReference type="KEGG" id="bter:105667000"/>
<evidence type="ECO:0000259" key="3">
    <source>
        <dbReference type="PROSITE" id="PS51253"/>
    </source>
</evidence>
<accession>A0A9B2JWD8</accession>
<dbReference type="Proteomes" id="UP000835206">
    <property type="component" value="Chromosome 10"/>
</dbReference>
<dbReference type="Pfam" id="PF03221">
    <property type="entry name" value="HTH_Tnp_Tc5"/>
    <property type="match status" value="1"/>
</dbReference>
<gene>
    <name evidence="5" type="primary">LOC105667000</name>
</gene>
<keyword evidence="2" id="KW-0238">DNA-binding</keyword>
<dbReference type="SMART" id="SM00674">
    <property type="entry name" value="CENPB"/>
    <property type="match status" value="1"/>
</dbReference>
<dbReference type="InterPro" id="IPR004875">
    <property type="entry name" value="DDE_SF_endonuclease_dom"/>
</dbReference>
<feature type="domain" description="HTH CENPB-type" evidence="3">
    <location>
        <begin position="10"/>
        <end position="82"/>
    </location>
</feature>
<name>A0A9B2JWD8_BOMTE</name>
<dbReference type="PROSITE" id="PS51253">
    <property type="entry name" value="HTH_CENPB"/>
    <property type="match status" value="1"/>
</dbReference>
<protein>
    <submittedName>
        <fullName evidence="5">Jerky protein homolog-like</fullName>
    </submittedName>
</protein>
<dbReference type="RefSeq" id="XP_012175341.2">
    <property type="nucleotide sequence ID" value="XM_012319951.2"/>
</dbReference>
<sequence>MLPKRKMLTVNKKYEVLEMIDKERLLRQWYIRCIAKGIKLTGTIISEKAQELNKQLKKNSTFTASLRWVIKFRERHNLRKADMKENLKIPNEAAVDTFKAEFNKFMQKEGYKLENVYNTDSTTLMWKKAPQNTLSQSSRRLYKKQVTIFLCANATGCHKPPTLIVETIKKTQTTSSSYTSDPPIMYITSKKPYIDSDTFNEWFNECFLKSVIERQQRNGHREKTLLLLNNAGLDHESTIISTRDEFVKIMHFSYDAAPLIQPMDHGIIACFKRMYQKKLLESLMEKCKNVSSKEFKRIYSQLNMNDFCRMVYNAWLKVESPIVKNAWDKLLKNKSQQSSERSEIIKKNIELGKLNTLPGCGECSSTSVMNCFETDKEHNTGTQDDIQNILLDFINTVMDTGTNELIEENFEDILYDSAP</sequence>
<dbReference type="SUPFAM" id="SSF46689">
    <property type="entry name" value="Homeodomain-like"/>
    <property type="match status" value="1"/>
</dbReference>
<dbReference type="InterPro" id="IPR006600">
    <property type="entry name" value="HTH_CenpB_DNA-bd_dom"/>
</dbReference>
<dbReference type="PANTHER" id="PTHR19303:SF75">
    <property type="entry name" value="HTH CENPB-TYPE DOMAIN-CONTAINING PROTEIN"/>
    <property type="match status" value="1"/>
</dbReference>